<dbReference type="Proteomes" id="UP000299102">
    <property type="component" value="Unassembled WGS sequence"/>
</dbReference>
<evidence type="ECO:0000313" key="2">
    <source>
        <dbReference type="Proteomes" id="UP000299102"/>
    </source>
</evidence>
<dbReference type="AlphaFoldDB" id="A0A4C1UVH3"/>
<reference evidence="1 2" key="1">
    <citation type="journal article" date="2019" name="Commun. Biol.">
        <title>The bagworm genome reveals a unique fibroin gene that provides high tensile strength.</title>
        <authorList>
            <person name="Kono N."/>
            <person name="Nakamura H."/>
            <person name="Ohtoshi R."/>
            <person name="Tomita M."/>
            <person name="Numata K."/>
            <person name="Arakawa K."/>
        </authorList>
    </citation>
    <scope>NUCLEOTIDE SEQUENCE [LARGE SCALE GENOMIC DNA]</scope>
</reference>
<proteinExistence type="predicted"/>
<gene>
    <name evidence="1" type="ORF">EVAR_20890_1</name>
</gene>
<comment type="caution">
    <text evidence="1">The sequence shown here is derived from an EMBL/GenBank/DDBJ whole genome shotgun (WGS) entry which is preliminary data.</text>
</comment>
<evidence type="ECO:0000313" key="1">
    <source>
        <dbReference type="EMBL" id="GBP30438.1"/>
    </source>
</evidence>
<protein>
    <submittedName>
        <fullName evidence="1">Uncharacterized protein</fullName>
    </submittedName>
</protein>
<organism evidence="1 2">
    <name type="scientific">Eumeta variegata</name>
    <name type="common">Bagworm moth</name>
    <name type="synonym">Eumeta japonica</name>
    <dbReference type="NCBI Taxonomy" id="151549"/>
    <lineage>
        <taxon>Eukaryota</taxon>
        <taxon>Metazoa</taxon>
        <taxon>Ecdysozoa</taxon>
        <taxon>Arthropoda</taxon>
        <taxon>Hexapoda</taxon>
        <taxon>Insecta</taxon>
        <taxon>Pterygota</taxon>
        <taxon>Neoptera</taxon>
        <taxon>Endopterygota</taxon>
        <taxon>Lepidoptera</taxon>
        <taxon>Glossata</taxon>
        <taxon>Ditrysia</taxon>
        <taxon>Tineoidea</taxon>
        <taxon>Psychidae</taxon>
        <taxon>Oiketicinae</taxon>
        <taxon>Eumeta</taxon>
    </lineage>
</organism>
<accession>A0A4C1UVH3</accession>
<name>A0A4C1UVH3_EUMVA</name>
<dbReference type="EMBL" id="BGZK01000233">
    <property type="protein sequence ID" value="GBP30438.1"/>
    <property type="molecule type" value="Genomic_DNA"/>
</dbReference>
<sequence length="97" mass="10719">MTAVKAKCDIEVCRTARRRRRGRRAESDNDLNVAVCEIRLVEFCLSDETCLRAKLNKEPAITAVAPTPGPAAAEVVGTPRLLGKFIVNRYSMLPTFV</sequence>
<keyword evidence="2" id="KW-1185">Reference proteome</keyword>